<keyword evidence="2" id="KW-0808">Transferase</keyword>
<reference evidence="2 3" key="1">
    <citation type="journal article" date="2015" name="Nature">
        <title>rRNA introns, odd ribosomes, and small enigmatic genomes across a large radiation of phyla.</title>
        <authorList>
            <person name="Brown C.T."/>
            <person name="Hug L.A."/>
            <person name="Thomas B.C."/>
            <person name="Sharon I."/>
            <person name="Castelle C.J."/>
            <person name="Singh A."/>
            <person name="Wilkins M.J."/>
            <person name="Williams K.H."/>
            <person name="Banfield J.F."/>
        </authorList>
    </citation>
    <scope>NUCLEOTIDE SEQUENCE [LARGE SCALE GENOMIC DNA]</scope>
</reference>
<comment type="caution">
    <text evidence="2">The sequence shown here is derived from an EMBL/GenBank/DDBJ whole genome shotgun (WGS) entry which is preliminary data.</text>
</comment>
<dbReference type="AlphaFoldDB" id="A0A0G1T234"/>
<dbReference type="Gene3D" id="3.40.50.2000">
    <property type="entry name" value="Glycogen Phosphorylase B"/>
    <property type="match status" value="2"/>
</dbReference>
<sequence>MSEKTKKILVVSSYAPPSIGGPQMLYNLLKDFPADSYSVLTSYYNIDDISAAKGTWLAGEYVFYDNPKGSKEARKAEAGMADKKRGLSGKVQKLKLIMKRISFVRVLAGMPVILAQVFAIVRSGRKAVKKFQSEIILGISDYGPAVLGSYVLHKITGRPLYLFMFDLYKGNFFPFPGGLLATLFEKKIFKSARLIIVNNEGTRNFYQKFYGEEISKKIVIVHNSIFPETYQSPARAAKKNSPPYTILFTGRVNWPQLGAIKNLVEAVNGMDDVIFKLYSPMPKEHINNIGIFESKKVQFSFAPPQDMPKVQSEADILFLPLSWRTQSQAIIDTATPGKLTDYLIAGKPMLVHAPASSFLVKYATENNFASVVAEENIESLRQAIRKLISDEKFARELVDNAQVTFERNHDANKSAAIFRKIFSL</sequence>
<protein>
    <submittedName>
        <fullName evidence="2">Glycosyl transferase group 1</fullName>
    </submittedName>
</protein>
<dbReference type="Proteomes" id="UP000034879">
    <property type="component" value="Unassembled WGS sequence"/>
</dbReference>
<evidence type="ECO:0000256" key="1">
    <source>
        <dbReference type="SAM" id="Phobius"/>
    </source>
</evidence>
<evidence type="ECO:0000313" key="3">
    <source>
        <dbReference type="Proteomes" id="UP000034879"/>
    </source>
</evidence>
<proteinExistence type="predicted"/>
<keyword evidence="1" id="KW-0472">Membrane</keyword>
<name>A0A0G1T234_9BACT</name>
<dbReference type="GO" id="GO:0016740">
    <property type="term" value="F:transferase activity"/>
    <property type="evidence" value="ECO:0007669"/>
    <property type="project" value="UniProtKB-KW"/>
</dbReference>
<keyword evidence="1" id="KW-0812">Transmembrane</keyword>
<gene>
    <name evidence="2" type="ORF">UY01_C0002G0024</name>
</gene>
<dbReference type="PANTHER" id="PTHR12526">
    <property type="entry name" value="GLYCOSYLTRANSFERASE"/>
    <property type="match status" value="1"/>
</dbReference>
<organism evidence="2 3">
    <name type="scientific">Candidatus Nomurabacteria bacterium GW2011_GWB1_47_6</name>
    <dbReference type="NCBI Taxonomy" id="1618749"/>
    <lineage>
        <taxon>Bacteria</taxon>
        <taxon>Candidatus Nomuraibacteriota</taxon>
    </lineage>
</organism>
<evidence type="ECO:0000313" key="2">
    <source>
        <dbReference type="EMBL" id="KKU75881.1"/>
    </source>
</evidence>
<keyword evidence="1" id="KW-1133">Transmembrane helix</keyword>
<accession>A0A0G1T234</accession>
<dbReference type="SUPFAM" id="SSF53756">
    <property type="entry name" value="UDP-Glycosyltransferase/glycogen phosphorylase"/>
    <property type="match status" value="1"/>
</dbReference>
<dbReference type="EMBL" id="LCOJ01000002">
    <property type="protein sequence ID" value="KKU75881.1"/>
    <property type="molecule type" value="Genomic_DNA"/>
</dbReference>
<feature type="transmembrane region" description="Helical" evidence="1">
    <location>
        <begin position="103"/>
        <end position="121"/>
    </location>
</feature>